<sequence>MFILLGIAIFRAAILPKEHLPVSCTFVDKDYISDKRGLSKRLSEALKFQTVVKHGFFSETKKQSSQWQHLSSPETKQSMVGLQKSEGHLNVFFNSCGVMSMHHKAKPSQRSTTIALRR</sequence>
<gene>
    <name evidence="2" type="ORF">LARSCL_LOCUS858</name>
</gene>
<dbReference type="EMBL" id="CAXIEN010000004">
    <property type="protein sequence ID" value="CAL1262206.1"/>
    <property type="molecule type" value="Genomic_DNA"/>
</dbReference>
<name>A0AAV1YTZ5_9ARAC</name>
<reference evidence="2 3" key="1">
    <citation type="submission" date="2024-04" db="EMBL/GenBank/DDBJ databases">
        <authorList>
            <person name="Rising A."/>
            <person name="Reimegard J."/>
            <person name="Sonavane S."/>
            <person name="Akerstrom W."/>
            <person name="Nylinder S."/>
            <person name="Hedman E."/>
            <person name="Kallberg Y."/>
        </authorList>
    </citation>
    <scope>NUCLEOTIDE SEQUENCE [LARGE SCALE GENOMIC DNA]</scope>
</reference>
<feature type="signal peptide" evidence="1">
    <location>
        <begin position="1"/>
        <end position="16"/>
    </location>
</feature>
<proteinExistence type="predicted"/>
<evidence type="ECO:0000313" key="3">
    <source>
        <dbReference type="Proteomes" id="UP001497382"/>
    </source>
</evidence>
<accession>A0AAV1YTZ5</accession>
<protein>
    <submittedName>
        <fullName evidence="2">Uncharacterized protein</fullName>
    </submittedName>
</protein>
<organism evidence="2 3">
    <name type="scientific">Larinioides sclopetarius</name>
    <dbReference type="NCBI Taxonomy" id="280406"/>
    <lineage>
        <taxon>Eukaryota</taxon>
        <taxon>Metazoa</taxon>
        <taxon>Ecdysozoa</taxon>
        <taxon>Arthropoda</taxon>
        <taxon>Chelicerata</taxon>
        <taxon>Arachnida</taxon>
        <taxon>Araneae</taxon>
        <taxon>Araneomorphae</taxon>
        <taxon>Entelegynae</taxon>
        <taxon>Araneoidea</taxon>
        <taxon>Araneidae</taxon>
        <taxon>Larinioides</taxon>
    </lineage>
</organism>
<evidence type="ECO:0000256" key="1">
    <source>
        <dbReference type="SAM" id="SignalP"/>
    </source>
</evidence>
<dbReference type="AlphaFoldDB" id="A0AAV1YTZ5"/>
<keyword evidence="3" id="KW-1185">Reference proteome</keyword>
<dbReference type="Proteomes" id="UP001497382">
    <property type="component" value="Unassembled WGS sequence"/>
</dbReference>
<keyword evidence="1" id="KW-0732">Signal</keyword>
<feature type="chain" id="PRO_5043965421" evidence="1">
    <location>
        <begin position="17"/>
        <end position="118"/>
    </location>
</feature>
<comment type="caution">
    <text evidence="2">The sequence shown here is derived from an EMBL/GenBank/DDBJ whole genome shotgun (WGS) entry which is preliminary data.</text>
</comment>
<evidence type="ECO:0000313" key="2">
    <source>
        <dbReference type="EMBL" id="CAL1262206.1"/>
    </source>
</evidence>